<proteinExistence type="predicted"/>
<dbReference type="AlphaFoldDB" id="A0A4R8M6Q9"/>
<dbReference type="EMBL" id="SORI01000007">
    <property type="protein sequence ID" value="TDY60844.1"/>
    <property type="molecule type" value="Genomic_DNA"/>
</dbReference>
<dbReference type="PANTHER" id="PTHR30399">
    <property type="entry name" value="UNCHARACTERIZED PROTEIN YGJP"/>
    <property type="match status" value="1"/>
</dbReference>
<keyword evidence="3" id="KW-1185">Reference proteome</keyword>
<protein>
    <recommendedName>
        <fullName evidence="1">YgjP-like metallopeptidase domain-containing protein</fullName>
    </recommendedName>
</protein>
<dbReference type="InterPro" id="IPR002725">
    <property type="entry name" value="YgjP-like_metallopeptidase"/>
</dbReference>
<comment type="caution">
    <text evidence="2">The sequence shown here is derived from an EMBL/GenBank/DDBJ whole genome shotgun (WGS) entry which is preliminary data.</text>
</comment>
<dbReference type="Proteomes" id="UP000295066">
    <property type="component" value="Unassembled WGS sequence"/>
</dbReference>
<dbReference type="InterPro" id="IPR053136">
    <property type="entry name" value="UTP_pyrophosphatase-like"/>
</dbReference>
<gene>
    <name evidence="2" type="ORF">C8D99_10751</name>
</gene>
<evidence type="ECO:0000259" key="1">
    <source>
        <dbReference type="Pfam" id="PF01863"/>
    </source>
</evidence>
<name>A0A4R8M6Q9_9BACT</name>
<dbReference type="PANTHER" id="PTHR30399:SF1">
    <property type="entry name" value="UTP PYROPHOSPHATASE"/>
    <property type="match status" value="1"/>
</dbReference>
<dbReference type="RefSeq" id="WP_133957411.1">
    <property type="nucleotide sequence ID" value="NZ_SORI01000007.1"/>
</dbReference>
<dbReference type="Gene3D" id="3.30.2010.10">
    <property type="entry name" value="Metalloproteases ('zincins'), catalytic domain"/>
    <property type="match status" value="1"/>
</dbReference>
<evidence type="ECO:0000313" key="2">
    <source>
        <dbReference type="EMBL" id="TDY60844.1"/>
    </source>
</evidence>
<accession>A0A4R8M6Q9</accession>
<evidence type="ECO:0000313" key="3">
    <source>
        <dbReference type="Proteomes" id="UP000295066"/>
    </source>
</evidence>
<sequence>MADFQDRLPPYGVEFSSRKTLQISVHPGGRVTVKAPMFLDRAAVDRAVEEKREWILKKLEYFRSVPAPVSRAPLGQGSPIPFLGKIYPLDIREGKRFDALIEGGTLRVTLRKGTEPQASLPGLLNRWYSLKAAEEFPLAMKRCLPMCSSFLKDEPPLRIRTMRSRWGSCTGKGVVTLNTLLVKASPDCIDYVLLHELCHTVHPDHGRGFYSLLESVLPEWKDRRKELRERAKDLLFV</sequence>
<dbReference type="Pfam" id="PF01863">
    <property type="entry name" value="YgjP-like"/>
    <property type="match status" value="1"/>
</dbReference>
<feature type="domain" description="YgjP-like metallopeptidase" evidence="1">
    <location>
        <begin position="19"/>
        <end position="229"/>
    </location>
</feature>
<organism evidence="2 3">
    <name type="scientific">Aminivibrio pyruvatiphilus</name>
    <dbReference type="NCBI Taxonomy" id="1005740"/>
    <lineage>
        <taxon>Bacteria</taxon>
        <taxon>Thermotogati</taxon>
        <taxon>Synergistota</taxon>
        <taxon>Synergistia</taxon>
        <taxon>Synergistales</taxon>
        <taxon>Aminobacteriaceae</taxon>
        <taxon>Aminivibrio</taxon>
    </lineage>
</organism>
<dbReference type="CDD" id="cd07344">
    <property type="entry name" value="M48_yhfN_like"/>
    <property type="match status" value="1"/>
</dbReference>
<dbReference type="OrthoDB" id="4526at2"/>
<reference evidence="2 3" key="1">
    <citation type="submission" date="2019-03" db="EMBL/GenBank/DDBJ databases">
        <title>Genomic Encyclopedia of Type Strains, Phase IV (KMG-IV): sequencing the most valuable type-strain genomes for metagenomic binning, comparative biology and taxonomic classification.</title>
        <authorList>
            <person name="Goeker M."/>
        </authorList>
    </citation>
    <scope>NUCLEOTIDE SEQUENCE [LARGE SCALE GENOMIC DNA]</scope>
    <source>
        <strain evidence="2 3">DSM 25964</strain>
    </source>
</reference>